<dbReference type="UniPathway" id="UPA00148">
    <property type="reaction ID" value="UER00236"/>
</dbReference>
<dbReference type="GO" id="GO:0043752">
    <property type="term" value="F:adenosylcobinamide kinase activity"/>
    <property type="evidence" value="ECO:0007669"/>
    <property type="project" value="InterPro"/>
</dbReference>
<dbReference type="Proteomes" id="UP000250028">
    <property type="component" value="Unassembled WGS sequence"/>
</dbReference>
<dbReference type="GO" id="GO:0009236">
    <property type="term" value="P:cobalamin biosynthetic process"/>
    <property type="evidence" value="ECO:0007669"/>
    <property type="project" value="UniProtKB-UniPathway"/>
</dbReference>
<keyword evidence="1" id="KW-0808">Transferase</keyword>
<dbReference type="AlphaFoldDB" id="A0A2Y8ZQF2"/>
<dbReference type="Gene3D" id="3.40.50.300">
    <property type="entry name" value="P-loop containing nucleotide triphosphate hydrolases"/>
    <property type="match status" value="1"/>
</dbReference>
<dbReference type="InterPro" id="IPR003203">
    <property type="entry name" value="CobU/CobP"/>
</dbReference>
<accession>A0A2Y8ZQF2</accession>
<dbReference type="GO" id="GO:0000166">
    <property type="term" value="F:nucleotide binding"/>
    <property type="evidence" value="ECO:0007669"/>
    <property type="project" value="InterPro"/>
</dbReference>
<proteinExistence type="predicted"/>
<reference evidence="2" key="1">
    <citation type="submission" date="2016-10" db="EMBL/GenBank/DDBJ databases">
        <authorList>
            <person name="Varghese N."/>
            <person name="Submissions S."/>
        </authorList>
    </citation>
    <scope>NUCLEOTIDE SEQUENCE [LARGE SCALE GENOMIC DNA]</scope>
    <source>
        <strain evidence="2">DSM 22951</strain>
    </source>
</reference>
<dbReference type="Pfam" id="PF02283">
    <property type="entry name" value="CobU"/>
    <property type="match status" value="1"/>
</dbReference>
<protein>
    <submittedName>
        <fullName evidence="1">Adenosyl cobinamide kinase/adenosyl cobinamide phosphate guanylyltransferase</fullName>
    </submittedName>
</protein>
<name>A0A2Y8ZQF2_9MICO</name>
<sequence length="200" mass="20610">MRAILAASNPRATLVPVTTTLVLAGVHTPVSRYAESLLPGDGTRVLRPVADGADPALSPTISTVTAPALDSTPQGWVAEDSTDLVRSILYSRNAVAVDNLPAWVTGKITAAGAWEAPEKAAAVVTDASLELAALLSALPYDAVVISRELGLMVAADTPIDRALQDALGQANTVLSNHLSRAVLLLGGRAVDLSAFPALPY</sequence>
<evidence type="ECO:0000313" key="1">
    <source>
        <dbReference type="EMBL" id="SSA33616.1"/>
    </source>
</evidence>
<keyword evidence="1" id="KW-0548">Nucleotidyltransferase</keyword>
<dbReference type="GO" id="GO:0016779">
    <property type="term" value="F:nucleotidyltransferase activity"/>
    <property type="evidence" value="ECO:0007669"/>
    <property type="project" value="UniProtKB-KW"/>
</dbReference>
<organism evidence="1 2">
    <name type="scientific">Branchiibius hedensis</name>
    <dbReference type="NCBI Taxonomy" id="672460"/>
    <lineage>
        <taxon>Bacteria</taxon>
        <taxon>Bacillati</taxon>
        <taxon>Actinomycetota</taxon>
        <taxon>Actinomycetes</taxon>
        <taxon>Micrococcales</taxon>
        <taxon>Dermacoccaceae</taxon>
        <taxon>Branchiibius</taxon>
    </lineage>
</organism>
<dbReference type="EMBL" id="UESZ01000001">
    <property type="protein sequence ID" value="SSA33616.1"/>
    <property type="molecule type" value="Genomic_DNA"/>
</dbReference>
<evidence type="ECO:0000313" key="2">
    <source>
        <dbReference type="Proteomes" id="UP000250028"/>
    </source>
</evidence>
<keyword evidence="1" id="KW-0418">Kinase</keyword>
<gene>
    <name evidence="1" type="ORF">SAMN04489750_0901</name>
</gene>
<keyword evidence="2" id="KW-1185">Reference proteome</keyword>
<dbReference type="InterPro" id="IPR027417">
    <property type="entry name" value="P-loop_NTPase"/>
</dbReference>